<dbReference type="AlphaFoldDB" id="A0A2N9GHX2"/>
<evidence type="ECO:0000313" key="4">
    <source>
        <dbReference type="EMBL" id="SPC99020.1"/>
    </source>
</evidence>
<accession>A0A2N9GHX2</accession>
<dbReference type="PANTHER" id="PTHR46890">
    <property type="entry name" value="NON-LTR RETROLELEMENT REVERSE TRANSCRIPTASE-LIKE PROTEIN-RELATED"/>
    <property type="match status" value="1"/>
</dbReference>
<protein>
    <recommendedName>
        <fullName evidence="5">Reverse transcriptase domain-containing protein</fullName>
    </recommendedName>
</protein>
<evidence type="ECO:0000259" key="3">
    <source>
        <dbReference type="Pfam" id="PF13456"/>
    </source>
</evidence>
<dbReference type="CDD" id="cd06222">
    <property type="entry name" value="RNase_H_like"/>
    <property type="match status" value="1"/>
</dbReference>
<organism evidence="4">
    <name type="scientific">Fagus sylvatica</name>
    <name type="common">Beechnut</name>
    <dbReference type="NCBI Taxonomy" id="28930"/>
    <lineage>
        <taxon>Eukaryota</taxon>
        <taxon>Viridiplantae</taxon>
        <taxon>Streptophyta</taxon>
        <taxon>Embryophyta</taxon>
        <taxon>Tracheophyta</taxon>
        <taxon>Spermatophyta</taxon>
        <taxon>Magnoliopsida</taxon>
        <taxon>eudicotyledons</taxon>
        <taxon>Gunneridae</taxon>
        <taxon>Pentapetalae</taxon>
        <taxon>rosids</taxon>
        <taxon>fabids</taxon>
        <taxon>Fagales</taxon>
        <taxon>Fagaceae</taxon>
        <taxon>Fagus</taxon>
    </lineage>
</organism>
<dbReference type="InterPro" id="IPR000477">
    <property type="entry name" value="RT_dom"/>
</dbReference>
<dbReference type="CDD" id="cd01650">
    <property type="entry name" value="RT_nLTR_like"/>
    <property type="match status" value="1"/>
</dbReference>
<reference evidence="4" key="1">
    <citation type="submission" date="2018-02" db="EMBL/GenBank/DDBJ databases">
        <authorList>
            <person name="Cohen D.B."/>
            <person name="Kent A.D."/>
        </authorList>
    </citation>
    <scope>NUCLEOTIDE SEQUENCE</scope>
</reference>
<dbReference type="PANTHER" id="PTHR46890:SF48">
    <property type="entry name" value="RNA-DIRECTED DNA POLYMERASE"/>
    <property type="match status" value="1"/>
</dbReference>
<feature type="domain" description="Reverse transcriptase" evidence="2">
    <location>
        <begin position="497"/>
        <end position="702"/>
    </location>
</feature>
<dbReference type="InterPro" id="IPR052343">
    <property type="entry name" value="Retrotransposon-Effector_Assoc"/>
</dbReference>
<dbReference type="InterPro" id="IPR044730">
    <property type="entry name" value="RNase_H-like_dom_plant"/>
</dbReference>
<dbReference type="GO" id="GO:0004523">
    <property type="term" value="F:RNA-DNA hybrid ribonuclease activity"/>
    <property type="evidence" value="ECO:0007669"/>
    <property type="project" value="InterPro"/>
</dbReference>
<proteinExistence type="predicted"/>
<dbReference type="SUPFAM" id="SSF56672">
    <property type="entry name" value="DNA/RNA polymerases"/>
    <property type="match status" value="1"/>
</dbReference>
<dbReference type="InterPro" id="IPR036691">
    <property type="entry name" value="Endo/exonu/phosph_ase_sf"/>
</dbReference>
<dbReference type="EMBL" id="OIVN01001925">
    <property type="protein sequence ID" value="SPC99020.1"/>
    <property type="molecule type" value="Genomic_DNA"/>
</dbReference>
<sequence length="1060" mass="119671">MLRRRFFGDVIEVDLAGSGDGAGKRFVRIRARLLVNQPLPIDCHDEEVQIMWKDKVIDGIYGSWLREKSSEFQPGTDLEKLKNSDKVECNSVPKQGSSEGESSSRTKSKWDSVLAVWNELMQRENMDQSENTTNEAEEDEVMEKTVELVRVRNRGTTKPPVHQIQSLQVNGSQTKDEGISSCTNSAIGPLGLSGLDQPDFGSPFNPNGRGGGPYHAPTSSMRLMSWNCRGIGRAPTARTLKTLVRGECPDVLFLAKTKVKSPRIENLKAGMGFSNCFSVDSINKAGGLAIFWKQGVEMEVVFSNHNVIAALISSDPLDHVWLLLAVVAKDSEKKGGSSKGSYSSRSFQRWQNLFQKAGVRHLMAHNSDHNPIALDTHLDLSQGSKPFRFEAMWVRDDSSKEVVRQAWDVQISGSHHYRLAKKFSKVQKDLIRWNKTCFGLSRVKIHPDEIKVVVWEMNSHKAPSPDGFPGLFFKKYWDTVGSQVIAAVQSFFRDGCLLKQLNHTFITLIPKRLDPSQTAFVPKRWIAENMVLAQEVVHSFNQMKRKKGYVGFKLNFKKAHDSLEWEFILSMLRAMGFDQKVIMLIHQCISIVHYTHLLNGTKSSSIEPSRRLRQGDPLSPFLFIMCADVLARMINREVLRGAIKGVKVNPGADAISKLFYADDVILFYDAKTSEVEALMQCIEKYCLWSGQTISVEKSGIFVSKGVHRNFIAQVESLIKSVAQASPVYAMSSCKLPRKLCSEMDSVVLSGRDSFCVKVLKAKYHVSYNWLDSSLFDQETILAIQNIPRWSSNQRDRWIWMKSSSREFSVKSAYKEVCSIDPDSEGSAIMKRLWKTQLHQRLKMLQWRIDVGVLPTHDSLCGIYTDHFQLDSGVDLVEAIVFPSNKLADSFTLKRALLIDLLWNAKNHKVHEDGAVKAKSLMLDFDKKWRDHSTVFFKSVPLVKSSLESFRWERPKVVVIKINCDAAVGRHFSSIATVARDWRGNMVFALSRKVNTIIPLQAEAEAILWAGQLAVLYGFPTVVIESDCKECVQTGNRVDLCPWQIQSLVLEFLDAMDSLHC</sequence>
<dbReference type="Gene3D" id="3.60.10.10">
    <property type="entry name" value="Endonuclease/exonuclease/phosphatase"/>
    <property type="match status" value="1"/>
</dbReference>
<dbReference type="InterPro" id="IPR043502">
    <property type="entry name" value="DNA/RNA_pol_sf"/>
</dbReference>
<feature type="region of interest" description="Disordered" evidence="1">
    <location>
        <begin position="83"/>
        <end position="108"/>
    </location>
</feature>
<dbReference type="SUPFAM" id="SSF56219">
    <property type="entry name" value="DNase I-like"/>
    <property type="match status" value="1"/>
</dbReference>
<evidence type="ECO:0008006" key="5">
    <source>
        <dbReference type="Google" id="ProtNLM"/>
    </source>
</evidence>
<feature type="domain" description="RNase H type-1" evidence="3">
    <location>
        <begin position="962"/>
        <end position="1054"/>
    </location>
</feature>
<evidence type="ECO:0000256" key="1">
    <source>
        <dbReference type="SAM" id="MobiDB-lite"/>
    </source>
</evidence>
<dbReference type="Pfam" id="PF00078">
    <property type="entry name" value="RVT_1"/>
    <property type="match status" value="1"/>
</dbReference>
<dbReference type="Pfam" id="PF13456">
    <property type="entry name" value="RVT_3"/>
    <property type="match status" value="1"/>
</dbReference>
<name>A0A2N9GHX2_FAGSY</name>
<gene>
    <name evidence="4" type="ORF">FSB_LOCUS26902</name>
</gene>
<dbReference type="InterPro" id="IPR002156">
    <property type="entry name" value="RNaseH_domain"/>
</dbReference>
<dbReference type="GO" id="GO:0003676">
    <property type="term" value="F:nucleic acid binding"/>
    <property type="evidence" value="ECO:0007669"/>
    <property type="project" value="InterPro"/>
</dbReference>
<evidence type="ECO:0000259" key="2">
    <source>
        <dbReference type="Pfam" id="PF00078"/>
    </source>
</evidence>